<reference evidence="1" key="1">
    <citation type="submission" date="2022-10" db="EMBL/GenBank/DDBJ databases">
        <title>Genome Sequence of Xylaria curta.</title>
        <authorList>
            <person name="Buettner E."/>
        </authorList>
    </citation>
    <scope>NUCLEOTIDE SEQUENCE</scope>
    <source>
        <strain evidence="1">Babe10</strain>
    </source>
</reference>
<accession>A0ACC1P4X5</accession>
<dbReference type="EMBL" id="JAPDGR010000946">
    <property type="protein sequence ID" value="KAJ2986440.1"/>
    <property type="molecule type" value="Genomic_DNA"/>
</dbReference>
<sequence>MNTKTTGAAARAGDTTSPEMTRKAKMDALKKKAEEAKSRSTIESFDKLSLFDSTTASGWETIGTNSLMESVWSQEQMEAINKATSSFLTIMPVNDTRRSVMGPEQKYVGKDERGANT</sequence>
<gene>
    <name evidence="1" type="ORF">NUW58_g5029</name>
</gene>
<dbReference type="Proteomes" id="UP001143856">
    <property type="component" value="Unassembled WGS sequence"/>
</dbReference>
<protein>
    <submittedName>
        <fullName evidence="1">Uncharacterized protein</fullName>
    </submittedName>
</protein>
<keyword evidence="2" id="KW-1185">Reference proteome</keyword>
<name>A0ACC1P4X5_9PEZI</name>
<proteinExistence type="predicted"/>
<evidence type="ECO:0000313" key="2">
    <source>
        <dbReference type="Proteomes" id="UP001143856"/>
    </source>
</evidence>
<comment type="caution">
    <text evidence="1">The sequence shown here is derived from an EMBL/GenBank/DDBJ whole genome shotgun (WGS) entry which is preliminary data.</text>
</comment>
<evidence type="ECO:0000313" key="1">
    <source>
        <dbReference type="EMBL" id="KAJ2986440.1"/>
    </source>
</evidence>
<organism evidence="1 2">
    <name type="scientific">Xylaria curta</name>
    <dbReference type="NCBI Taxonomy" id="42375"/>
    <lineage>
        <taxon>Eukaryota</taxon>
        <taxon>Fungi</taxon>
        <taxon>Dikarya</taxon>
        <taxon>Ascomycota</taxon>
        <taxon>Pezizomycotina</taxon>
        <taxon>Sordariomycetes</taxon>
        <taxon>Xylariomycetidae</taxon>
        <taxon>Xylariales</taxon>
        <taxon>Xylariaceae</taxon>
        <taxon>Xylaria</taxon>
    </lineage>
</organism>